<comment type="caution">
    <text evidence="1">The sequence shown here is derived from an EMBL/GenBank/DDBJ whole genome shotgun (WGS) entry which is preliminary data.</text>
</comment>
<gene>
    <name evidence="1" type="ORF">FCV52_19600</name>
</gene>
<protein>
    <submittedName>
        <fullName evidence="1">Uncharacterized protein</fullName>
    </submittedName>
</protein>
<dbReference type="AlphaFoldDB" id="A0A4V5R2P9"/>
<sequence length="125" mass="14009">MFEIGKRYELDEIKAKLGVKNGGSILKQGNDFVALTMGSKSFLEPNLFLVGSGNLIRKVGRSLASEKKPIYIFFQNKYKGQACIDKTATAPKAIKSKLAPYPHLNPKDYSRMVFLKFKDSNSEDE</sequence>
<dbReference type="EMBL" id="SYUW01000066">
    <property type="protein sequence ID" value="TKF22458.1"/>
    <property type="molecule type" value="Genomic_DNA"/>
</dbReference>
<dbReference type="RefSeq" id="WP_136998759.1">
    <property type="nucleotide sequence ID" value="NZ_SYUW01000066.1"/>
</dbReference>
<name>A0A4V5R2P9_9VIBR</name>
<dbReference type="Proteomes" id="UP000305234">
    <property type="component" value="Unassembled WGS sequence"/>
</dbReference>
<organism evidence="1 2">
    <name type="scientific">Vibrio kanaloae</name>
    <dbReference type="NCBI Taxonomy" id="170673"/>
    <lineage>
        <taxon>Bacteria</taxon>
        <taxon>Pseudomonadati</taxon>
        <taxon>Pseudomonadota</taxon>
        <taxon>Gammaproteobacteria</taxon>
        <taxon>Vibrionales</taxon>
        <taxon>Vibrionaceae</taxon>
        <taxon>Vibrio</taxon>
    </lineage>
</organism>
<proteinExistence type="predicted"/>
<evidence type="ECO:0000313" key="2">
    <source>
        <dbReference type="Proteomes" id="UP000305234"/>
    </source>
</evidence>
<evidence type="ECO:0000313" key="1">
    <source>
        <dbReference type="EMBL" id="TKF22458.1"/>
    </source>
</evidence>
<accession>A0A4V5R2P9</accession>
<reference evidence="1 2" key="1">
    <citation type="submission" date="2019-04" db="EMBL/GenBank/DDBJ databases">
        <title>A reverse ecology approach based on a biological definition of microbial populations.</title>
        <authorList>
            <person name="Arevalo P."/>
            <person name="Vaninsberghe D."/>
            <person name="Elsherbini J."/>
            <person name="Gore J."/>
            <person name="Polz M."/>
        </authorList>
    </citation>
    <scope>NUCLEOTIDE SEQUENCE [LARGE SCALE GENOMIC DNA]</scope>
    <source>
        <strain evidence="1 2">10N.261.46.E4</strain>
    </source>
</reference>